<protein>
    <submittedName>
        <fullName evidence="1">Uncharacterized protein</fullName>
    </submittedName>
</protein>
<reference evidence="1 2" key="1">
    <citation type="journal article" date="2024" name="Commun. Biol.">
        <title>Comparative genomic analysis of thermophilic fungi reveals convergent evolutionary adaptations and gene losses.</title>
        <authorList>
            <person name="Steindorff A.S."/>
            <person name="Aguilar-Pontes M.V."/>
            <person name="Robinson A.J."/>
            <person name="Andreopoulos B."/>
            <person name="LaButti K."/>
            <person name="Kuo A."/>
            <person name="Mondo S."/>
            <person name="Riley R."/>
            <person name="Otillar R."/>
            <person name="Haridas S."/>
            <person name="Lipzen A."/>
            <person name="Grimwood J."/>
            <person name="Schmutz J."/>
            <person name="Clum A."/>
            <person name="Reid I.D."/>
            <person name="Moisan M.C."/>
            <person name="Butler G."/>
            <person name="Nguyen T.T.M."/>
            <person name="Dewar K."/>
            <person name="Conant G."/>
            <person name="Drula E."/>
            <person name="Henrissat B."/>
            <person name="Hansel C."/>
            <person name="Singer S."/>
            <person name="Hutchinson M.I."/>
            <person name="de Vries R.P."/>
            <person name="Natvig D.O."/>
            <person name="Powell A.J."/>
            <person name="Tsang A."/>
            <person name="Grigoriev I.V."/>
        </authorList>
    </citation>
    <scope>NUCLEOTIDE SEQUENCE [LARGE SCALE GENOMIC DNA]</scope>
    <source>
        <strain evidence="1 2">CBS 494.80</strain>
    </source>
</reference>
<name>A0ABR4CRM8_9HELO</name>
<dbReference type="EMBL" id="JAZHXI010000004">
    <property type="protein sequence ID" value="KAL2072023.1"/>
    <property type="molecule type" value="Genomic_DNA"/>
</dbReference>
<sequence>MSINPKANNQRKTLIGITSLEQHTRTNKLYSTISSEPISKMPALPAARTFAMSPGRLGGAAIGVSCAVGTVPLVCLIPGVEERLAAKAAVWGPRWSRGFAAMTPHVSRQAGRVEPGIKKGVEKVEPPLKRAAFAIDRNIKKIVPERKE</sequence>
<dbReference type="Proteomes" id="UP001595075">
    <property type="component" value="Unassembled WGS sequence"/>
</dbReference>
<evidence type="ECO:0000313" key="1">
    <source>
        <dbReference type="EMBL" id="KAL2072023.1"/>
    </source>
</evidence>
<keyword evidence="2" id="KW-1185">Reference proteome</keyword>
<organism evidence="1 2">
    <name type="scientific">Oculimacula yallundae</name>
    <dbReference type="NCBI Taxonomy" id="86028"/>
    <lineage>
        <taxon>Eukaryota</taxon>
        <taxon>Fungi</taxon>
        <taxon>Dikarya</taxon>
        <taxon>Ascomycota</taxon>
        <taxon>Pezizomycotina</taxon>
        <taxon>Leotiomycetes</taxon>
        <taxon>Helotiales</taxon>
        <taxon>Ploettnerulaceae</taxon>
        <taxon>Oculimacula</taxon>
    </lineage>
</organism>
<proteinExistence type="predicted"/>
<comment type="caution">
    <text evidence="1">The sequence shown here is derived from an EMBL/GenBank/DDBJ whole genome shotgun (WGS) entry which is preliminary data.</text>
</comment>
<gene>
    <name evidence="1" type="ORF">VTL71DRAFT_11366</name>
</gene>
<accession>A0ABR4CRM8</accession>
<evidence type="ECO:0000313" key="2">
    <source>
        <dbReference type="Proteomes" id="UP001595075"/>
    </source>
</evidence>